<evidence type="ECO:0000313" key="1">
    <source>
        <dbReference type="EMBL" id="OQR40630.1"/>
    </source>
</evidence>
<comment type="caution">
    <text evidence="1">The sequence shown here is derived from an EMBL/GenBank/DDBJ whole genome shotgun (WGS) entry which is preliminary data.</text>
</comment>
<reference evidence="1 2" key="1">
    <citation type="submission" date="2017-04" db="EMBL/GenBank/DDBJ databases">
        <title>Accumulation and expression of multiple antibiotic resistance genes in Arcobacter cryaerophilus that thrives in sewage.</title>
        <authorList>
            <person name="Millar J.A."/>
            <person name="Raghavan R."/>
        </authorList>
    </citation>
    <scope>NUCLEOTIDE SEQUENCE [LARGE SCALE GENOMIC DNA]</scope>
    <source>
        <strain evidence="1 2">AZT-1</strain>
    </source>
</reference>
<organism evidence="1 2">
    <name type="scientific">Aliarcobacter cryaerophilus</name>
    <dbReference type="NCBI Taxonomy" id="28198"/>
    <lineage>
        <taxon>Bacteria</taxon>
        <taxon>Pseudomonadati</taxon>
        <taxon>Campylobacterota</taxon>
        <taxon>Epsilonproteobacteria</taxon>
        <taxon>Campylobacterales</taxon>
        <taxon>Arcobacteraceae</taxon>
        <taxon>Aliarcobacter</taxon>
    </lineage>
</organism>
<dbReference type="Proteomes" id="UP000192599">
    <property type="component" value="Unassembled WGS sequence"/>
</dbReference>
<protein>
    <submittedName>
        <fullName evidence="1">Uncharacterized protein</fullName>
    </submittedName>
</protein>
<sequence>IFASTMIFQGVQKLISGVIPSSEIGLRVGDGDYFGVINIGITSDFKKLCEEQELDLTTKEFSYSLFHAINKDDSKINFLIGSRKFSEGWSSWRVSSMGLLNMGKSEGAQVIQLFGRGVRLKGKAMSLKRSTYYGKTLETKYTKVEQLNIFGLKANYMDEFRKYLENEGVPSGEMLDFMLPTIKDTKYQGKRLKVLRVRDDKDFKREEKRDLILDTRDVITKKVVVNYYAKAQVIGIVASNDYVTKPDTYEFTAKHLAFVDFDRVFLELIRYKN</sequence>
<name>A0A1V9V947_9BACT</name>
<dbReference type="AlphaFoldDB" id="A0A1V9V947"/>
<gene>
    <name evidence="1" type="ORF">AS859_10555</name>
</gene>
<dbReference type="EMBL" id="LNTC01000299">
    <property type="protein sequence ID" value="OQR40630.1"/>
    <property type="molecule type" value="Genomic_DNA"/>
</dbReference>
<feature type="non-terminal residue" evidence="1">
    <location>
        <position position="1"/>
    </location>
</feature>
<accession>A0A1V9V947</accession>
<feature type="non-terminal residue" evidence="1">
    <location>
        <position position="273"/>
    </location>
</feature>
<proteinExistence type="predicted"/>
<evidence type="ECO:0000313" key="2">
    <source>
        <dbReference type="Proteomes" id="UP000192599"/>
    </source>
</evidence>